<dbReference type="Pfam" id="PF00011">
    <property type="entry name" value="HSP20"/>
    <property type="match status" value="1"/>
</dbReference>
<dbReference type="Proteomes" id="UP001501638">
    <property type="component" value="Unassembled WGS sequence"/>
</dbReference>
<keyword evidence="6" id="KW-1185">Reference proteome</keyword>
<feature type="region of interest" description="Disordered" evidence="3">
    <location>
        <begin position="1"/>
        <end position="23"/>
    </location>
</feature>
<accession>A0ABN3JYD7</accession>
<comment type="caution">
    <text evidence="5">The sequence shown here is derived from an EMBL/GenBank/DDBJ whole genome shotgun (WGS) entry which is preliminary data.</text>
</comment>
<proteinExistence type="inferred from homology"/>
<evidence type="ECO:0000256" key="2">
    <source>
        <dbReference type="RuleBase" id="RU003616"/>
    </source>
</evidence>
<comment type="similarity">
    <text evidence="1 2">Belongs to the small heat shock protein (HSP20) family.</text>
</comment>
<evidence type="ECO:0000256" key="1">
    <source>
        <dbReference type="PROSITE-ProRule" id="PRU00285"/>
    </source>
</evidence>
<evidence type="ECO:0000256" key="3">
    <source>
        <dbReference type="SAM" id="MobiDB-lite"/>
    </source>
</evidence>
<evidence type="ECO:0000259" key="4">
    <source>
        <dbReference type="PROSITE" id="PS01031"/>
    </source>
</evidence>
<reference evidence="6" key="1">
    <citation type="journal article" date="2019" name="Int. J. Syst. Evol. Microbiol.">
        <title>The Global Catalogue of Microorganisms (GCM) 10K type strain sequencing project: providing services to taxonomists for standard genome sequencing and annotation.</title>
        <authorList>
            <consortium name="The Broad Institute Genomics Platform"/>
            <consortium name="The Broad Institute Genome Sequencing Center for Infectious Disease"/>
            <person name="Wu L."/>
            <person name="Ma J."/>
        </authorList>
    </citation>
    <scope>NUCLEOTIDE SEQUENCE [LARGE SCALE GENOMIC DNA]</scope>
    <source>
        <strain evidence="6">JCM 6305</strain>
    </source>
</reference>
<evidence type="ECO:0000313" key="6">
    <source>
        <dbReference type="Proteomes" id="UP001501638"/>
    </source>
</evidence>
<dbReference type="CDD" id="cd06464">
    <property type="entry name" value="ACD_sHsps-like"/>
    <property type="match status" value="1"/>
</dbReference>
<dbReference type="PROSITE" id="PS01031">
    <property type="entry name" value="SHSP"/>
    <property type="match status" value="1"/>
</dbReference>
<gene>
    <name evidence="5" type="ORF">GCM10010405_28010</name>
</gene>
<protein>
    <recommendedName>
        <fullName evidence="4">SHSP domain-containing protein</fullName>
    </recommendedName>
</protein>
<dbReference type="InterPro" id="IPR008978">
    <property type="entry name" value="HSP20-like_chaperone"/>
</dbReference>
<dbReference type="InterPro" id="IPR031107">
    <property type="entry name" value="Small_HSP"/>
</dbReference>
<dbReference type="SUPFAM" id="SSF49764">
    <property type="entry name" value="HSP20-like chaperones"/>
    <property type="match status" value="1"/>
</dbReference>
<dbReference type="Gene3D" id="2.60.40.790">
    <property type="match status" value="1"/>
</dbReference>
<organism evidence="5 6">
    <name type="scientific">Streptomyces macrosporus</name>
    <dbReference type="NCBI Taxonomy" id="44032"/>
    <lineage>
        <taxon>Bacteria</taxon>
        <taxon>Bacillati</taxon>
        <taxon>Actinomycetota</taxon>
        <taxon>Actinomycetes</taxon>
        <taxon>Kitasatosporales</taxon>
        <taxon>Streptomycetaceae</taxon>
        <taxon>Streptomyces</taxon>
    </lineage>
</organism>
<dbReference type="EMBL" id="BAAASZ010000020">
    <property type="protein sequence ID" value="GAA2442878.1"/>
    <property type="molecule type" value="Genomic_DNA"/>
</dbReference>
<dbReference type="InterPro" id="IPR002068">
    <property type="entry name" value="A-crystallin/Hsp20_dom"/>
</dbReference>
<sequence>MVRMPVRRGETAPSPTRHQPGWGWRDPISEFENLWGEMNRFFRQGAMPTAERPWVPMVEEEEAEDAYIVRAELPGIPRDNVMVELDANELHITGQLSEEQQGKVLSRRTGRFTYRTIVPNDIDSDRVEAEMADGVLTVRIPKSPRGKRRAIRIGGGGKT</sequence>
<dbReference type="PANTHER" id="PTHR11527">
    <property type="entry name" value="HEAT-SHOCK PROTEIN 20 FAMILY MEMBER"/>
    <property type="match status" value="1"/>
</dbReference>
<evidence type="ECO:0000313" key="5">
    <source>
        <dbReference type="EMBL" id="GAA2442878.1"/>
    </source>
</evidence>
<feature type="domain" description="SHSP" evidence="4">
    <location>
        <begin position="49"/>
        <end position="156"/>
    </location>
</feature>
<name>A0ABN3JYD7_9ACTN</name>